<keyword evidence="2" id="KW-1185">Reference proteome</keyword>
<evidence type="ECO:0000313" key="2">
    <source>
        <dbReference type="Proteomes" id="UP001060085"/>
    </source>
</evidence>
<dbReference type="Proteomes" id="UP001060085">
    <property type="component" value="Linkage Group LG06"/>
</dbReference>
<sequence length="179" mass="20344">MGEGKKKFVTEVNCNSLSTENSKRGGIEVDICDLSLLEEDGTPLRPIFCVKNIDKIREIEEREDCFILDFDPDEISKLSVSPNTANVDLSVIAQKGQVACRDYPHSRHICVKYPFEKTPHESYCKLCYCFVCDVAAPCKKWSGTSGHCHAIDNESWESQRKLMRERKLFQTTGCNIVML</sequence>
<protein>
    <submittedName>
        <fullName evidence="1">Uncharacterized protein</fullName>
    </submittedName>
</protein>
<accession>A0ACC0AB39</accession>
<comment type="caution">
    <text evidence="1">The sequence shown here is derived from an EMBL/GenBank/DDBJ whole genome shotgun (WGS) entry which is preliminary data.</text>
</comment>
<reference evidence="2" key="1">
    <citation type="journal article" date="2023" name="Nat. Plants">
        <title>Single-cell RNA sequencing provides a high-resolution roadmap for understanding the multicellular compartmentation of specialized metabolism.</title>
        <authorList>
            <person name="Sun S."/>
            <person name="Shen X."/>
            <person name="Li Y."/>
            <person name="Li Y."/>
            <person name="Wang S."/>
            <person name="Li R."/>
            <person name="Zhang H."/>
            <person name="Shen G."/>
            <person name="Guo B."/>
            <person name="Wei J."/>
            <person name="Xu J."/>
            <person name="St-Pierre B."/>
            <person name="Chen S."/>
            <person name="Sun C."/>
        </authorList>
    </citation>
    <scope>NUCLEOTIDE SEQUENCE [LARGE SCALE GENOMIC DNA]</scope>
</reference>
<evidence type="ECO:0000313" key="1">
    <source>
        <dbReference type="EMBL" id="KAI5657500.1"/>
    </source>
</evidence>
<name>A0ACC0AB39_CATRO</name>
<proteinExistence type="predicted"/>
<gene>
    <name evidence="1" type="ORF">M9H77_26293</name>
</gene>
<dbReference type="EMBL" id="CM044706">
    <property type="protein sequence ID" value="KAI5657500.1"/>
    <property type="molecule type" value="Genomic_DNA"/>
</dbReference>
<organism evidence="1 2">
    <name type="scientific">Catharanthus roseus</name>
    <name type="common">Madagascar periwinkle</name>
    <name type="synonym">Vinca rosea</name>
    <dbReference type="NCBI Taxonomy" id="4058"/>
    <lineage>
        <taxon>Eukaryota</taxon>
        <taxon>Viridiplantae</taxon>
        <taxon>Streptophyta</taxon>
        <taxon>Embryophyta</taxon>
        <taxon>Tracheophyta</taxon>
        <taxon>Spermatophyta</taxon>
        <taxon>Magnoliopsida</taxon>
        <taxon>eudicotyledons</taxon>
        <taxon>Gunneridae</taxon>
        <taxon>Pentapetalae</taxon>
        <taxon>asterids</taxon>
        <taxon>lamiids</taxon>
        <taxon>Gentianales</taxon>
        <taxon>Apocynaceae</taxon>
        <taxon>Rauvolfioideae</taxon>
        <taxon>Vinceae</taxon>
        <taxon>Catharanthinae</taxon>
        <taxon>Catharanthus</taxon>
    </lineage>
</organism>